<gene>
    <name evidence="9" type="ORF">DL897_05560</name>
</gene>
<sequence length="434" mass="46119">MQKLTKTYTLGLQHVLAMYTGAVIVPLIVGKALKLTPEQLAYLIAIDLLGCGIATVLQVWKNRFFGTGLPVVLGCAFQAVAPMIAIGNQYGITAIYGAIIASGLFVIIFSGLFGKMLRVFAPVVTGSVVTIIGLTLIPVAIYDMGGGKGSPDFGHPQNLLLSFGVLLFIILMNCFTTGFLRSISVLFGIILGTVVAALMGKVDFKPVLEASWFHMVKPLYFGVPTFNLSAILTMILVAMVSIVESTGVFLALEKICDRKLTEEDLARGYRAEGLAVLVGGFFNSFPYTTYSQNVGLVQLTKVKTRNVILAMASILIVLSFIPKVAALTTLIPTAVLGGAMIAMFGMVVASGIRMLGSVDLNRHENLLIVACSVGVGLGVTIAPDLFKQLPQSLHLFTENGIIAGSITAITLHLLLNVGRSKTSQVSSSTVQETI</sequence>
<feature type="transmembrane region" description="Helical" evidence="8">
    <location>
        <begin position="331"/>
        <end position="352"/>
    </location>
</feature>
<proteinExistence type="inferred from homology"/>
<keyword evidence="10" id="KW-1185">Reference proteome</keyword>
<evidence type="ECO:0000256" key="1">
    <source>
        <dbReference type="ARBA" id="ARBA00004651"/>
    </source>
</evidence>
<evidence type="ECO:0000256" key="4">
    <source>
        <dbReference type="ARBA" id="ARBA00022475"/>
    </source>
</evidence>
<feature type="transmembrane region" description="Helical" evidence="8">
    <location>
        <begin position="39"/>
        <end position="57"/>
    </location>
</feature>
<feature type="transmembrane region" description="Helical" evidence="8">
    <location>
        <begin position="119"/>
        <end position="141"/>
    </location>
</feature>
<dbReference type="PANTHER" id="PTHR42810:SF4">
    <property type="entry name" value="URIC ACID TRANSPORTER UACT"/>
    <property type="match status" value="1"/>
</dbReference>
<dbReference type="Proteomes" id="UP000251213">
    <property type="component" value="Unassembled WGS sequence"/>
</dbReference>
<dbReference type="OrthoDB" id="9805749at2"/>
<feature type="transmembrane region" description="Helical" evidence="8">
    <location>
        <begin position="64"/>
        <end position="86"/>
    </location>
</feature>
<keyword evidence="5 8" id="KW-0812">Transmembrane</keyword>
<evidence type="ECO:0000256" key="6">
    <source>
        <dbReference type="ARBA" id="ARBA00022989"/>
    </source>
</evidence>
<dbReference type="PROSITE" id="PS01116">
    <property type="entry name" value="XANTH_URACIL_PERMASE"/>
    <property type="match status" value="1"/>
</dbReference>
<dbReference type="GO" id="GO:0042907">
    <property type="term" value="F:xanthine transmembrane transporter activity"/>
    <property type="evidence" value="ECO:0007669"/>
    <property type="project" value="TreeGrafter"/>
</dbReference>
<keyword evidence="3" id="KW-0813">Transport</keyword>
<dbReference type="EMBL" id="QJKK01000002">
    <property type="protein sequence ID" value="RAL26458.1"/>
    <property type="molecule type" value="Genomic_DNA"/>
</dbReference>
<dbReference type="AlphaFoldDB" id="A0A364K854"/>
<dbReference type="Pfam" id="PF00860">
    <property type="entry name" value="Xan_ur_permease"/>
    <property type="match status" value="1"/>
</dbReference>
<evidence type="ECO:0000256" key="2">
    <source>
        <dbReference type="ARBA" id="ARBA00008821"/>
    </source>
</evidence>
<evidence type="ECO:0000256" key="7">
    <source>
        <dbReference type="ARBA" id="ARBA00023136"/>
    </source>
</evidence>
<feature type="transmembrane region" description="Helical" evidence="8">
    <location>
        <begin position="92"/>
        <end position="112"/>
    </location>
</feature>
<accession>A0A364K854</accession>
<evidence type="ECO:0000256" key="3">
    <source>
        <dbReference type="ARBA" id="ARBA00022448"/>
    </source>
</evidence>
<feature type="transmembrane region" description="Helical" evidence="8">
    <location>
        <begin position="395"/>
        <end position="415"/>
    </location>
</feature>
<protein>
    <submittedName>
        <fullName evidence="9">Xanthine permease</fullName>
    </submittedName>
</protein>
<feature type="transmembrane region" description="Helical" evidence="8">
    <location>
        <begin position="364"/>
        <end position="383"/>
    </location>
</feature>
<comment type="similarity">
    <text evidence="2">Belongs to the nucleobase:cation symporter-2 (NCS2) (TC 2.A.40) family.</text>
</comment>
<keyword evidence="4" id="KW-1003">Cell membrane</keyword>
<dbReference type="NCBIfam" id="NF037981">
    <property type="entry name" value="NCS2_1"/>
    <property type="match status" value="1"/>
</dbReference>
<dbReference type="PANTHER" id="PTHR42810">
    <property type="entry name" value="PURINE PERMEASE C1399.01C-RELATED"/>
    <property type="match status" value="1"/>
</dbReference>
<dbReference type="InterPro" id="IPR006042">
    <property type="entry name" value="Xan_ur_permease"/>
</dbReference>
<feature type="transmembrane region" description="Helical" evidence="8">
    <location>
        <begin position="153"/>
        <end position="172"/>
    </location>
</feature>
<name>A0A364K854_9BACL</name>
<keyword evidence="7 8" id="KW-0472">Membrane</keyword>
<comment type="subcellular location">
    <subcellularLocation>
        <location evidence="1">Cell membrane</location>
        <topology evidence="1">Multi-pass membrane protein</topology>
    </subcellularLocation>
</comment>
<reference evidence="9 10" key="1">
    <citation type="submission" date="2018-06" db="EMBL/GenBank/DDBJ databases">
        <title>Thermoflavimicrobium daqus sp. nov., a thermophilic microbe isolated from Moutai-flavour Daqu.</title>
        <authorList>
            <person name="Wang X."/>
            <person name="Zhou H."/>
        </authorList>
    </citation>
    <scope>NUCLEOTIDE SEQUENCE [LARGE SCALE GENOMIC DNA]</scope>
    <source>
        <strain evidence="9 10">FBKL4.011</strain>
    </source>
</reference>
<feature type="transmembrane region" description="Helical" evidence="8">
    <location>
        <begin position="219"/>
        <end position="252"/>
    </location>
</feature>
<dbReference type="InterPro" id="IPR006043">
    <property type="entry name" value="NCS2"/>
</dbReference>
<reference evidence="9 10" key="2">
    <citation type="submission" date="2018-06" db="EMBL/GenBank/DDBJ databases">
        <authorList>
            <person name="Zhirakovskaya E."/>
        </authorList>
    </citation>
    <scope>NUCLEOTIDE SEQUENCE [LARGE SCALE GENOMIC DNA]</scope>
    <source>
        <strain evidence="9 10">FBKL4.011</strain>
    </source>
</reference>
<evidence type="ECO:0000256" key="5">
    <source>
        <dbReference type="ARBA" id="ARBA00022692"/>
    </source>
</evidence>
<dbReference type="NCBIfam" id="TIGR03173">
    <property type="entry name" value="pbuX"/>
    <property type="match status" value="1"/>
</dbReference>
<dbReference type="RefSeq" id="WP_113658142.1">
    <property type="nucleotide sequence ID" value="NZ_KZ845664.1"/>
</dbReference>
<feature type="transmembrane region" description="Helical" evidence="8">
    <location>
        <begin position="307"/>
        <end position="325"/>
    </location>
</feature>
<dbReference type="NCBIfam" id="TIGR00801">
    <property type="entry name" value="ncs2"/>
    <property type="match status" value="1"/>
</dbReference>
<evidence type="ECO:0000313" key="10">
    <source>
        <dbReference type="Proteomes" id="UP000251213"/>
    </source>
</evidence>
<dbReference type="InterPro" id="IPR017588">
    <property type="entry name" value="UacT-like"/>
</dbReference>
<keyword evidence="6 8" id="KW-1133">Transmembrane helix</keyword>
<evidence type="ECO:0000256" key="8">
    <source>
        <dbReference type="SAM" id="Phobius"/>
    </source>
</evidence>
<evidence type="ECO:0000313" key="9">
    <source>
        <dbReference type="EMBL" id="RAL26458.1"/>
    </source>
</evidence>
<comment type="caution">
    <text evidence="9">The sequence shown here is derived from an EMBL/GenBank/DDBJ whole genome shotgun (WGS) entry which is preliminary data.</text>
</comment>
<feature type="transmembrane region" description="Helical" evidence="8">
    <location>
        <begin position="12"/>
        <end position="33"/>
    </location>
</feature>
<organism evidence="9 10">
    <name type="scientific">Thermoflavimicrobium daqui</name>
    <dbReference type="NCBI Taxonomy" id="2137476"/>
    <lineage>
        <taxon>Bacteria</taxon>
        <taxon>Bacillati</taxon>
        <taxon>Bacillota</taxon>
        <taxon>Bacilli</taxon>
        <taxon>Bacillales</taxon>
        <taxon>Thermoactinomycetaceae</taxon>
        <taxon>Thermoflavimicrobium</taxon>
    </lineage>
</organism>
<dbReference type="GO" id="GO:0005886">
    <property type="term" value="C:plasma membrane"/>
    <property type="evidence" value="ECO:0007669"/>
    <property type="project" value="UniProtKB-SubCell"/>
</dbReference>
<feature type="transmembrane region" description="Helical" evidence="8">
    <location>
        <begin position="179"/>
        <end position="199"/>
    </location>
</feature>